<keyword evidence="1" id="KW-0472">Membrane</keyword>
<dbReference type="EMBL" id="MAPF01000060">
    <property type="protein sequence ID" value="PEH36148.1"/>
    <property type="molecule type" value="Genomic_DNA"/>
</dbReference>
<accession>A0ABX4K1F3</accession>
<feature type="transmembrane region" description="Helical" evidence="1">
    <location>
        <begin position="12"/>
        <end position="32"/>
    </location>
</feature>
<sequence length="167" mass="17990">MQNQKTQKSLIAKVLVLFAAVSLMFVGVQVFANNVIDLNSATLPSGTDKLTFKSDEEAKQIVSIVKALKAAKVDKIYTDVLTDENVDVTVDVADTNAKKVIVKAKTTKPDVVTGGVTYTYVVDAGKGVSTTSWYKSWWFLTLVAVTVVAAIGGGVFFVKKTKKLINP</sequence>
<feature type="transmembrane region" description="Helical" evidence="1">
    <location>
        <begin position="137"/>
        <end position="158"/>
    </location>
</feature>
<comment type="caution">
    <text evidence="2">The sequence shown here is derived from an EMBL/GenBank/DDBJ whole genome shotgun (WGS) entry which is preliminary data.</text>
</comment>
<keyword evidence="3" id="KW-1185">Reference proteome</keyword>
<dbReference type="RefSeq" id="WP_252861647.1">
    <property type="nucleotide sequence ID" value="NZ_MAPF01000060.1"/>
</dbReference>
<protein>
    <recommendedName>
        <fullName evidence="4">Antigenic membrane protein</fullName>
    </recommendedName>
</protein>
<reference evidence="2" key="1">
    <citation type="submission" date="2017-05" db="EMBL/GenBank/DDBJ databases">
        <title>Genome sequence of Ca. P. asteris strain NJAY.</title>
        <authorList>
            <person name="Lee I.-M."/>
            <person name="Gundersen-Rindal D."/>
            <person name="Sparks M."/>
        </authorList>
    </citation>
    <scope>NUCLEOTIDE SEQUENCE [LARGE SCALE GENOMIC DNA]</scope>
    <source>
        <strain evidence="2">NJAY</strain>
    </source>
</reference>
<name>A0ABX4K1F3_9MOLU</name>
<proteinExistence type="predicted"/>
<dbReference type="Proteomes" id="UP000220509">
    <property type="component" value="Unassembled WGS sequence"/>
</dbReference>
<gene>
    <name evidence="2" type="ORF">BBA70_02985</name>
</gene>
<organism evidence="2 3">
    <name type="scientific">New Jersey aster yellows phytoplasma</name>
    <dbReference type="NCBI Taxonomy" id="270520"/>
    <lineage>
        <taxon>Bacteria</taxon>
        <taxon>Bacillati</taxon>
        <taxon>Mycoplasmatota</taxon>
        <taxon>Mollicutes</taxon>
        <taxon>Acholeplasmatales</taxon>
        <taxon>Acholeplasmataceae</taxon>
        <taxon>Candidatus Phytoplasma</taxon>
        <taxon>16SrI (Aster yellows group)</taxon>
    </lineage>
</organism>
<keyword evidence="1" id="KW-0812">Transmembrane</keyword>
<keyword evidence="1" id="KW-1133">Transmembrane helix</keyword>
<evidence type="ECO:0000256" key="1">
    <source>
        <dbReference type="SAM" id="Phobius"/>
    </source>
</evidence>
<evidence type="ECO:0000313" key="2">
    <source>
        <dbReference type="EMBL" id="PEH36148.1"/>
    </source>
</evidence>
<evidence type="ECO:0000313" key="3">
    <source>
        <dbReference type="Proteomes" id="UP000220509"/>
    </source>
</evidence>
<evidence type="ECO:0008006" key="4">
    <source>
        <dbReference type="Google" id="ProtNLM"/>
    </source>
</evidence>